<feature type="domain" description="Protein kinase" evidence="11">
    <location>
        <begin position="14"/>
        <end position="275"/>
    </location>
</feature>
<keyword evidence="6" id="KW-0067">ATP-binding</keyword>
<dbReference type="SMART" id="SM00740">
    <property type="entry name" value="PASTA"/>
    <property type="match status" value="4"/>
</dbReference>
<dbReference type="InterPro" id="IPR005543">
    <property type="entry name" value="PASTA_dom"/>
</dbReference>
<reference evidence="13 14" key="1">
    <citation type="submission" date="2016-11" db="EMBL/GenBank/DDBJ databases">
        <authorList>
            <person name="Jaros S."/>
            <person name="Januszkiewicz K."/>
            <person name="Wedrychowicz H."/>
        </authorList>
    </citation>
    <scope>NUCLEOTIDE SEQUENCE [LARGE SCALE GENOMIC DNA]</scope>
    <source>
        <strain evidence="13 14">DSM 45408</strain>
    </source>
</reference>
<evidence type="ECO:0000256" key="6">
    <source>
        <dbReference type="ARBA" id="ARBA00022840"/>
    </source>
</evidence>
<evidence type="ECO:0000259" key="11">
    <source>
        <dbReference type="PROSITE" id="PS50011"/>
    </source>
</evidence>
<dbReference type="PROSITE" id="PS00108">
    <property type="entry name" value="PROTEIN_KINASE_ST"/>
    <property type="match status" value="1"/>
</dbReference>
<dbReference type="STRING" id="1070870.SAMN05444351_4267"/>
<dbReference type="Proteomes" id="UP000184471">
    <property type="component" value="Unassembled WGS sequence"/>
</dbReference>
<dbReference type="SUPFAM" id="SSF54184">
    <property type="entry name" value="Penicillin-binding protein 2x (pbp-2x), c-terminal domain"/>
    <property type="match status" value="1"/>
</dbReference>
<dbReference type="Gene3D" id="3.30.200.20">
    <property type="entry name" value="Phosphorylase Kinase, domain 1"/>
    <property type="match status" value="1"/>
</dbReference>
<keyword evidence="4" id="KW-0547">Nucleotide-binding</keyword>
<feature type="region of interest" description="Disordered" evidence="9">
    <location>
        <begin position="283"/>
        <end position="370"/>
    </location>
</feature>
<dbReference type="InterPro" id="IPR008271">
    <property type="entry name" value="Ser/Thr_kinase_AS"/>
</dbReference>
<dbReference type="Pfam" id="PF03793">
    <property type="entry name" value="PASTA"/>
    <property type="match status" value="4"/>
</dbReference>
<dbReference type="CDD" id="cd06577">
    <property type="entry name" value="PASTA_pknB"/>
    <property type="match status" value="3"/>
</dbReference>
<dbReference type="InterPro" id="IPR000719">
    <property type="entry name" value="Prot_kinase_dom"/>
</dbReference>
<protein>
    <recommendedName>
        <fullName evidence="1">non-specific serine/threonine protein kinase</fullName>
        <ecNumber evidence="1">2.7.11.1</ecNumber>
    </recommendedName>
</protein>
<feature type="transmembrane region" description="Helical" evidence="10">
    <location>
        <begin position="379"/>
        <end position="398"/>
    </location>
</feature>
<dbReference type="PANTHER" id="PTHR43289">
    <property type="entry name" value="MITOGEN-ACTIVATED PROTEIN KINASE KINASE KINASE 20-RELATED"/>
    <property type="match status" value="1"/>
</dbReference>
<dbReference type="CDD" id="cd14014">
    <property type="entry name" value="STKc_PknB_like"/>
    <property type="match status" value="1"/>
</dbReference>
<dbReference type="EC" id="2.7.11.1" evidence="1"/>
<evidence type="ECO:0000256" key="1">
    <source>
        <dbReference type="ARBA" id="ARBA00012513"/>
    </source>
</evidence>
<dbReference type="Gene3D" id="1.10.510.10">
    <property type="entry name" value="Transferase(Phosphotransferase) domain 1"/>
    <property type="match status" value="1"/>
</dbReference>
<dbReference type="GO" id="GO:0045717">
    <property type="term" value="P:negative regulation of fatty acid biosynthetic process"/>
    <property type="evidence" value="ECO:0007669"/>
    <property type="project" value="UniProtKB-ARBA"/>
</dbReference>
<dbReference type="Pfam" id="PF00069">
    <property type="entry name" value="Pkinase"/>
    <property type="match status" value="1"/>
</dbReference>
<sequence length="665" mass="69963">MTDPVVGLVLEGRYRLEERVARGGMSTVYAATDLRLHRTVAVKVMAEHLAHDATFVDRFIREARAAAMLSHPNVVGVSDQGSDQGLVFLVMELVRGRTLRDLLQARGRLTVGEAFAVLEPVLAGLTAAHRAGIVHRDVKPENVLIGLDGTVKVADFGLARALTGTGQTSHTGGVLIGTVAYLSPEQLERGRADARSDVYAAGLVLFEMLTGHPPYGGDTPLAVAYQHVHHDVPEPSSEVPGVPWQVDELVKRTTRRDPAVRPLDAGAFLADLEDVRTDLGLARVPVPTGRSSAGPGTIRPTNRPSRRHPSEPGRDGREPGRDSEPGTEVLGAGRSSRGGRTSMLPGMGAGPTTDVGGRRPAPATRPGLSPHVRKRRMRLAVAVVLLLAVTIGAVGWWMGSGRWTQVPTVVGSDRAAAVDLLQGADLDPVFAEDEFSETVPEGVVISADPEGGEAIRNSDVELVVSKGPERFVVPTDLVGVPIETVRDQLGETPIALTEQPDYSDDVPAGSVTRFEPEAGTQLTRNQPVTVFVSQGRAPVDVPNVIGQSADAAQENLESLGFTVTRTEGRSADVSTGAVMAVDPGPGTEAPYGSTITIQVSLGVPQVTVPDVGGERAADAVAALEAAGLRVTTSTFITGDRVYRQSPAPGTVVDQGSEVSLLLSFG</sequence>
<dbReference type="Gene3D" id="3.30.10.20">
    <property type="match status" value="4"/>
</dbReference>
<evidence type="ECO:0000256" key="10">
    <source>
        <dbReference type="SAM" id="Phobius"/>
    </source>
</evidence>
<keyword evidence="10" id="KW-1133">Transmembrane helix</keyword>
<keyword evidence="2 13" id="KW-0723">Serine/threonine-protein kinase</keyword>
<dbReference type="NCBIfam" id="NF033483">
    <property type="entry name" value="PknB_PASTA_kin"/>
    <property type="match status" value="1"/>
</dbReference>
<keyword evidence="10" id="KW-0812">Transmembrane</keyword>
<evidence type="ECO:0000256" key="4">
    <source>
        <dbReference type="ARBA" id="ARBA00022741"/>
    </source>
</evidence>
<dbReference type="GO" id="GO:0005524">
    <property type="term" value="F:ATP binding"/>
    <property type="evidence" value="ECO:0007669"/>
    <property type="project" value="UniProtKB-KW"/>
</dbReference>
<dbReference type="GO" id="GO:0004674">
    <property type="term" value="F:protein serine/threonine kinase activity"/>
    <property type="evidence" value="ECO:0007669"/>
    <property type="project" value="UniProtKB-KW"/>
</dbReference>
<dbReference type="FunFam" id="1.10.510.10:FF:000021">
    <property type="entry name" value="Serine/threonine protein kinase"/>
    <property type="match status" value="1"/>
</dbReference>
<evidence type="ECO:0000256" key="2">
    <source>
        <dbReference type="ARBA" id="ARBA00022527"/>
    </source>
</evidence>
<dbReference type="SMART" id="SM00220">
    <property type="entry name" value="S_TKc"/>
    <property type="match status" value="1"/>
</dbReference>
<dbReference type="PANTHER" id="PTHR43289:SF34">
    <property type="entry name" value="SERINE_THREONINE-PROTEIN KINASE YBDM-RELATED"/>
    <property type="match status" value="1"/>
</dbReference>
<feature type="compositionally biased region" description="Low complexity" evidence="9">
    <location>
        <begin position="333"/>
        <end position="342"/>
    </location>
</feature>
<evidence type="ECO:0000259" key="12">
    <source>
        <dbReference type="PROSITE" id="PS51178"/>
    </source>
</evidence>
<feature type="domain" description="PASTA" evidence="12">
    <location>
        <begin position="535"/>
        <end position="601"/>
    </location>
</feature>
<evidence type="ECO:0000256" key="9">
    <source>
        <dbReference type="SAM" id="MobiDB-lite"/>
    </source>
</evidence>
<dbReference type="PROSITE" id="PS51178">
    <property type="entry name" value="PASTA"/>
    <property type="match status" value="4"/>
</dbReference>
<feature type="region of interest" description="Disordered" evidence="9">
    <location>
        <begin position="500"/>
        <end position="519"/>
    </location>
</feature>
<organism evidence="13 14">
    <name type="scientific">Geodermatophilus nigrescens</name>
    <dbReference type="NCBI Taxonomy" id="1070870"/>
    <lineage>
        <taxon>Bacteria</taxon>
        <taxon>Bacillati</taxon>
        <taxon>Actinomycetota</taxon>
        <taxon>Actinomycetes</taxon>
        <taxon>Geodermatophilales</taxon>
        <taxon>Geodermatophilaceae</taxon>
        <taxon>Geodermatophilus</taxon>
    </lineage>
</organism>
<comment type="catalytic activity">
    <reaction evidence="7">
        <text>L-threonyl-[protein] + ATP = O-phospho-L-threonyl-[protein] + ADP + H(+)</text>
        <dbReference type="Rhea" id="RHEA:46608"/>
        <dbReference type="Rhea" id="RHEA-COMP:11060"/>
        <dbReference type="Rhea" id="RHEA-COMP:11605"/>
        <dbReference type="ChEBI" id="CHEBI:15378"/>
        <dbReference type="ChEBI" id="CHEBI:30013"/>
        <dbReference type="ChEBI" id="CHEBI:30616"/>
        <dbReference type="ChEBI" id="CHEBI:61977"/>
        <dbReference type="ChEBI" id="CHEBI:456216"/>
        <dbReference type="EC" id="2.7.11.1"/>
    </reaction>
</comment>
<feature type="domain" description="PASTA" evidence="12">
    <location>
        <begin position="602"/>
        <end position="664"/>
    </location>
</feature>
<evidence type="ECO:0000313" key="13">
    <source>
        <dbReference type="EMBL" id="SHH20038.1"/>
    </source>
</evidence>
<name>A0A1M5R1H7_9ACTN</name>
<dbReference type="SUPFAM" id="SSF56112">
    <property type="entry name" value="Protein kinase-like (PK-like)"/>
    <property type="match status" value="1"/>
</dbReference>
<feature type="compositionally biased region" description="Basic and acidic residues" evidence="9">
    <location>
        <begin position="308"/>
        <end position="324"/>
    </location>
</feature>
<dbReference type="InterPro" id="IPR011009">
    <property type="entry name" value="Kinase-like_dom_sf"/>
</dbReference>
<keyword evidence="3" id="KW-0808">Transferase</keyword>
<proteinExistence type="predicted"/>
<gene>
    <name evidence="13" type="ORF">SAMN05444351_4267</name>
</gene>
<keyword evidence="10" id="KW-0472">Membrane</keyword>
<feature type="domain" description="PASTA" evidence="12">
    <location>
        <begin position="399"/>
        <end position="466"/>
    </location>
</feature>
<keyword evidence="14" id="KW-1185">Reference proteome</keyword>
<feature type="domain" description="PASTA" evidence="12">
    <location>
        <begin position="467"/>
        <end position="534"/>
    </location>
</feature>
<evidence type="ECO:0000256" key="3">
    <source>
        <dbReference type="ARBA" id="ARBA00022679"/>
    </source>
</evidence>
<evidence type="ECO:0000256" key="8">
    <source>
        <dbReference type="ARBA" id="ARBA00048679"/>
    </source>
</evidence>
<comment type="catalytic activity">
    <reaction evidence="8">
        <text>L-seryl-[protein] + ATP = O-phospho-L-seryl-[protein] + ADP + H(+)</text>
        <dbReference type="Rhea" id="RHEA:17989"/>
        <dbReference type="Rhea" id="RHEA-COMP:9863"/>
        <dbReference type="Rhea" id="RHEA-COMP:11604"/>
        <dbReference type="ChEBI" id="CHEBI:15378"/>
        <dbReference type="ChEBI" id="CHEBI:29999"/>
        <dbReference type="ChEBI" id="CHEBI:30616"/>
        <dbReference type="ChEBI" id="CHEBI:83421"/>
        <dbReference type="ChEBI" id="CHEBI:456216"/>
        <dbReference type="EC" id="2.7.11.1"/>
    </reaction>
</comment>
<keyword evidence="5 13" id="KW-0418">Kinase</keyword>
<dbReference type="AlphaFoldDB" id="A0A1M5R1H7"/>
<dbReference type="PROSITE" id="PS50011">
    <property type="entry name" value="PROTEIN_KINASE_DOM"/>
    <property type="match status" value="1"/>
</dbReference>
<dbReference type="EMBL" id="FQVX01000005">
    <property type="protein sequence ID" value="SHH20038.1"/>
    <property type="molecule type" value="Genomic_DNA"/>
</dbReference>
<evidence type="ECO:0000256" key="7">
    <source>
        <dbReference type="ARBA" id="ARBA00047899"/>
    </source>
</evidence>
<evidence type="ECO:0000313" key="14">
    <source>
        <dbReference type="Proteomes" id="UP000184471"/>
    </source>
</evidence>
<evidence type="ECO:0000256" key="5">
    <source>
        <dbReference type="ARBA" id="ARBA00022777"/>
    </source>
</evidence>
<dbReference type="FunFam" id="3.30.200.20:FF:000035">
    <property type="entry name" value="Serine/threonine protein kinase Stk1"/>
    <property type="match status" value="1"/>
</dbReference>
<accession>A0A1M5R1H7</accession>